<dbReference type="EMBL" id="JAVDQD010000003">
    <property type="protein sequence ID" value="MDR6239790.1"/>
    <property type="molecule type" value="Genomic_DNA"/>
</dbReference>
<dbReference type="NCBIfam" id="TIGR01509">
    <property type="entry name" value="HAD-SF-IA-v3"/>
    <property type="match status" value="1"/>
</dbReference>
<sequence>MSKKKVLLCDLGGVILNIYPEKTIQSFSEFANVDEKEILNFYTNHPIFKSIETGECDELEFYEVVRSVLNADISNERINSAWNDLLGDFINHRIKWLEKIRSEISLVLLSNTNSIHADCFEQKFKDSVGSSFRDFFDEVFYSHKVGCRKPDNIIYSKVMKSLNVDKSDVLFIEDTVLNIKAARDFGLDTIEIPRNQLDFELMNEIESILKSK</sequence>
<proteinExistence type="predicted"/>
<dbReference type="SFLD" id="SFLDG01129">
    <property type="entry name" value="C1.5:_HAD__Beta-PGM__Phosphata"/>
    <property type="match status" value="1"/>
</dbReference>
<dbReference type="PRINTS" id="PR00413">
    <property type="entry name" value="HADHALOGNASE"/>
</dbReference>
<dbReference type="InterPro" id="IPR036412">
    <property type="entry name" value="HAD-like_sf"/>
</dbReference>
<dbReference type="InterPro" id="IPR023198">
    <property type="entry name" value="PGP-like_dom2"/>
</dbReference>
<comment type="caution">
    <text evidence="1">The sequence shown here is derived from an EMBL/GenBank/DDBJ whole genome shotgun (WGS) entry which is preliminary data.</text>
</comment>
<dbReference type="GO" id="GO:0016787">
    <property type="term" value="F:hydrolase activity"/>
    <property type="evidence" value="ECO:0007669"/>
    <property type="project" value="UniProtKB-KW"/>
</dbReference>
<protein>
    <submittedName>
        <fullName evidence="1">Hydrolase of the HAD superfamily</fullName>
    </submittedName>
</protein>
<dbReference type="Proteomes" id="UP001185092">
    <property type="component" value="Unassembled WGS sequence"/>
</dbReference>
<dbReference type="SUPFAM" id="SSF56784">
    <property type="entry name" value="HAD-like"/>
    <property type="match status" value="1"/>
</dbReference>
<organism evidence="1 2">
    <name type="scientific">Aureibacter tunicatorum</name>
    <dbReference type="NCBI Taxonomy" id="866807"/>
    <lineage>
        <taxon>Bacteria</taxon>
        <taxon>Pseudomonadati</taxon>
        <taxon>Bacteroidota</taxon>
        <taxon>Cytophagia</taxon>
        <taxon>Cytophagales</taxon>
        <taxon>Persicobacteraceae</taxon>
        <taxon>Aureibacter</taxon>
    </lineage>
</organism>
<dbReference type="PANTHER" id="PTHR43611">
    <property type="entry name" value="ALPHA-D-GLUCOSE 1-PHOSPHATE PHOSPHATASE"/>
    <property type="match status" value="1"/>
</dbReference>
<reference evidence="1" key="1">
    <citation type="submission" date="2023-07" db="EMBL/GenBank/DDBJ databases">
        <title>Genomic Encyclopedia of Type Strains, Phase IV (KMG-IV): sequencing the most valuable type-strain genomes for metagenomic binning, comparative biology and taxonomic classification.</title>
        <authorList>
            <person name="Goeker M."/>
        </authorList>
    </citation>
    <scope>NUCLEOTIDE SEQUENCE</scope>
    <source>
        <strain evidence="1">DSM 26174</strain>
    </source>
</reference>
<accession>A0AAE3XPR4</accession>
<keyword evidence="1" id="KW-0378">Hydrolase</keyword>
<dbReference type="RefSeq" id="WP_309939561.1">
    <property type="nucleotide sequence ID" value="NZ_AP025305.1"/>
</dbReference>
<dbReference type="NCBIfam" id="TIGR01549">
    <property type="entry name" value="HAD-SF-IA-v1"/>
    <property type="match status" value="1"/>
</dbReference>
<name>A0AAE3XPR4_9BACT</name>
<dbReference type="InterPro" id="IPR023214">
    <property type="entry name" value="HAD_sf"/>
</dbReference>
<dbReference type="SFLD" id="SFLDS00003">
    <property type="entry name" value="Haloacid_Dehalogenase"/>
    <property type="match status" value="1"/>
</dbReference>
<gene>
    <name evidence="1" type="ORF">HNQ88_002838</name>
</gene>
<keyword evidence="2" id="KW-1185">Reference proteome</keyword>
<dbReference type="PANTHER" id="PTHR43611:SF3">
    <property type="entry name" value="FLAVIN MONONUCLEOTIDE HYDROLASE 1, CHLOROPLATIC"/>
    <property type="match status" value="1"/>
</dbReference>
<dbReference type="InterPro" id="IPR006439">
    <property type="entry name" value="HAD-SF_hydro_IA"/>
</dbReference>
<dbReference type="AlphaFoldDB" id="A0AAE3XPR4"/>
<dbReference type="Pfam" id="PF00702">
    <property type="entry name" value="Hydrolase"/>
    <property type="match status" value="1"/>
</dbReference>
<dbReference type="Gene3D" id="1.10.150.240">
    <property type="entry name" value="Putative phosphatase, domain 2"/>
    <property type="match status" value="1"/>
</dbReference>
<evidence type="ECO:0000313" key="1">
    <source>
        <dbReference type="EMBL" id="MDR6239790.1"/>
    </source>
</evidence>
<dbReference type="Gene3D" id="3.40.50.1000">
    <property type="entry name" value="HAD superfamily/HAD-like"/>
    <property type="match status" value="1"/>
</dbReference>
<evidence type="ECO:0000313" key="2">
    <source>
        <dbReference type="Proteomes" id="UP001185092"/>
    </source>
</evidence>